<dbReference type="GO" id="GO:0043531">
    <property type="term" value="F:ADP binding"/>
    <property type="evidence" value="ECO:0007669"/>
    <property type="project" value="InterPro"/>
</dbReference>
<evidence type="ECO:0000259" key="2">
    <source>
        <dbReference type="Pfam" id="PF00931"/>
    </source>
</evidence>
<dbReference type="Pfam" id="PF00931">
    <property type="entry name" value="NB-ARC"/>
    <property type="match status" value="1"/>
</dbReference>
<dbReference type="Gene3D" id="1.10.8.430">
    <property type="entry name" value="Helical domain of apoptotic protease-activating factors"/>
    <property type="match status" value="1"/>
</dbReference>
<dbReference type="PANTHER" id="PTHR36766">
    <property type="entry name" value="PLANT BROAD-SPECTRUM MILDEW RESISTANCE PROTEIN RPW8"/>
    <property type="match status" value="1"/>
</dbReference>
<feature type="domain" description="NB-ARC" evidence="2">
    <location>
        <begin position="27"/>
        <end position="206"/>
    </location>
</feature>
<accession>A0A392PBG2</accession>
<dbReference type="AlphaFoldDB" id="A0A392PBG2"/>
<evidence type="ECO:0000256" key="1">
    <source>
        <dbReference type="ARBA" id="ARBA00022821"/>
    </source>
</evidence>
<reference evidence="3 4" key="1">
    <citation type="journal article" date="2018" name="Front. Plant Sci.">
        <title>Red Clover (Trifolium pratense) and Zigzag Clover (T. medium) - A Picture of Genomic Similarities and Differences.</title>
        <authorList>
            <person name="Dluhosova J."/>
            <person name="Istvanek J."/>
            <person name="Nedelnik J."/>
            <person name="Repkova J."/>
        </authorList>
    </citation>
    <scope>NUCLEOTIDE SEQUENCE [LARGE SCALE GENOMIC DNA]</scope>
    <source>
        <strain evidence="4">cv. 10/8</strain>
        <tissue evidence="3">Leaf</tissue>
    </source>
</reference>
<feature type="non-terminal residue" evidence="3">
    <location>
        <position position="256"/>
    </location>
</feature>
<dbReference type="InterPro" id="IPR002182">
    <property type="entry name" value="NB-ARC"/>
</dbReference>
<keyword evidence="4" id="KW-1185">Reference proteome</keyword>
<sequence>MKSSNEVAEWRQTSSFIAEPKVYGRDHDKENIVQFLLTQARDCEFLSVYPIVGLGGVGKTTLAQLVYNDHRLKSNIFHTKIWVCVSEDFSVKRILCSIIESITREKCDALDLDVIQRKVQELLQSKRYLLVLDDVWNKNQELEFGLNQEKWNKLKSVLSYGSKGSCCLVSTRDEVVASIMGTCHTHHLSGLSENECWLLFKQYAFGHGREEQVELVEIGKEIAKKCGGLPLAAQALGGLMRSRSGEKEWLEIKESR</sequence>
<dbReference type="PANTHER" id="PTHR36766:SF42">
    <property type="entry name" value="NB-ARC DOMAIN DISEASE RESISTANCE PROTEIN"/>
    <property type="match status" value="1"/>
</dbReference>
<name>A0A392PBG2_9FABA</name>
<dbReference type="InterPro" id="IPR042197">
    <property type="entry name" value="Apaf_helical"/>
</dbReference>
<evidence type="ECO:0000313" key="4">
    <source>
        <dbReference type="Proteomes" id="UP000265520"/>
    </source>
</evidence>
<organism evidence="3 4">
    <name type="scientific">Trifolium medium</name>
    <dbReference type="NCBI Taxonomy" id="97028"/>
    <lineage>
        <taxon>Eukaryota</taxon>
        <taxon>Viridiplantae</taxon>
        <taxon>Streptophyta</taxon>
        <taxon>Embryophyta</taxon>
        <taxon>Tracheophyta</taxon>
        <taxon>Spermatophyta</taxon>
        <taxon>Magnoliopsida</taxon>
        <taxon>eudicotyledons</taxon>
        <taxon>Gunneridae</taxon>
        <taxon>Pentapetalae</taxon>
        <taxon>rosids</taxon>
        <taxon>fabids</taxon>
        <taxon>Fabales</taxon>
        <taxon>Fabaceae</taxon>
        <taxon>Papilionoideae</taxon>
        <taxon>50 kb inversion clade</taxon>
        <taxon>NPAAA clade</taxon>
        <taxon>Hologalegina</taxon>
        <taxon>IRL clade</taxon>
        <taxon>Trifolieae</taxon>
        <taxon>Trifolium</taxon>
    </lineage>
</organism>
<dbReference type="GO" id="GO:0006952">
    <property type="term" value="P:defense response"/>
    <property type="evidence" value="ECO:0007669"/>
    <property type="project" value="UniProtKB-KW"/>
</dbReference>
<keyword evidence="1" id="KW-0611">Plant defense</keyword>
<dbReference type="EMBL" id="LXQA010072821">
    <property type="protein sequence ID" value="MCI09481.1"/>
    <property type="molecule type" value="Genomic_DNA"/>
</dbReference>
<dbReference type="SUPFAM" id="SSF52540">
    <property type="entry name" value="P-loop containing nucleoside triphosphate hydrolases"/>
    <property type="match status" value="1"/>
</dbReference>
<dbReference type="PRINTS" id="PR00364">
    <property type="entry name" value="DISEASERSIST"/>
</dbReference>
<proteinExistence type="predicted"/>
<dbReference type="Proteomes" id="UP000265520">
    <property type="component" value="Unassembled WGS sequence"/>
</dbReference>
<comment type="caution">
    <text evidence="3">The sequence shown here is derived from an EMBL/GenBank/DDBJ whole genome shotgun (WGS) entry which is preliminary data.</text>
</comment>
<protein>
    <submittedName>
        <fullName evidence="3">NBS-LRR resistance protein</fullName>
    </submittedName>
</protein>
<evidence type="ECO:0000313" key="3">
    <source>
        <dbReference type="EMBL" id="MCI09481.1"/>
    </source>
</evidence>
<dbReference type="Gene3D" id="3.40.50.300">
    <property type="entry name" value="P-loop containing nucleotide triphosphate hydrolases"/>
    <property type="match status" value="1"/>
</dbReference>
<dbReference type="InterPro" id="IPR027417">
    <property type="entry name" value="P-loop_NTPase"/>
</dbReference>